<dbReference type="Proteomes" id="UP000229730">
    <property type="component" value="Unassembled WGS sequence"/>
</dbReference>
<dbReference type="InterPro" id="IPR046357">
    <property type="entry name" value="PPIase_dom_sf"/>
</dbReference>
<dbReference type="PROSITE" id="PS50059">
    <property type="entry name" value="FKBP_PPIASE"/>
    <property type="match status" value="2"/>
</dbReference>
<dbReference type="Gene3D" id="3.10.50.40">
    <property type="match status" value="2"/>
</dbReference>
<evidence type="ECO:0000313" key="11">
    <source>
        <dbReference type="Proteomes" id="UP000229730"/>
    </source>
</evidence>
<feature type="region of interest" description="Disordered" evidence="8">
    <location>
        <begin position="86"/>
        <end position="116"/>
    </location>
</feature>
<comment type="catalytic activity">
    <reaction evidence="1 7">
        <text>[protein]-peptidylproline (omega=180) = [protein]-peptidylproline (omega=0)</text>
        <dbReference type="Rhea" id="RHEA:16237"/>
        <dbReference type="Rhea" id="RHEA-COMP:10747"/>
        <dbReference type="Rhea" id="RHEA-COMP:10748"/>
        <dbReference type="ChEBI" id="CHEBI:83833"/>
        <dbReference type="ChEBI" id="CHEBI:83834"/>
        <dbReference type="EC" id="5.2.1.8"/>
    </reaction>
</comment>
<evidence type="ECO:0000256" key="6">
    <source>
        <dbReference type="ARBA" id="ARBA00023235"/>
    </source>
</evidence>
<feature type="compositionally biased region" description="Polar residues" evidence="8">
    <location>
        <begin position="106"/>
        <end position="116"/>
    </location>
</feature>
<comment type="similarity">
    <text evidence="2">Belongs to the FKBP-type PPIase family.</text>
</comment>
<dbReference type="SUPFAM" id="SSF54534">
    <property type="entry name" value="FKBP-like"/>
    <property type="match status" value="2"/>
</dbReference>
<evidence type="ECO:0000256" key="4">
    <source>
        <dbReference type="ARBA" id="ARBA00022729"/>
    </source>
</evidence>
<sequence>MWRFSVRSIFPGHSTKDVQNHPVLPWIGTDFTLCRTLNREKMECFGMAAQQNIILKSITQKIAKPAVLAVLTSALALTLTACSDKENKEQTAEDKQTVEDNKPVADTQTKEQTLPSETEIFTTESGLQYQILTKGDGASPEATDTVTVHYEGTLMDGTVFDSSYKRGETISFPLNRVIKGWTEGVQLMNVGSKYKFTIPSELAYGESGAGGVIPPNADLIFTVELFDILDADEIEKQEAAKRAEMEKMIEAMKAEGEKFLTENAKKSGVKVTESGLQYKELLAGTGKSPAATDRVTVHYEGTLIDGTKFDSSYDRGEPIDFGLNQVISGWTEGLQLMQEGAKYKLFIPYDLAYGPQGSPGAIPPYATLVFTVELIRVN</sequence>
<gene>
    <name evidence="10" type="ORF">CRD36_16915</name>
</gene>
<dbReference type="PANTHER" id="PTHR43811">
    <property type="entry name" value="FKBP-TYPE PEPTIDYL-PROLYL CIS-TRANS ISOMERASE FKPA"/>
    <property type="match status" value="1"/>
</dbReference>
<evidence type="ECO:0000256" key="1">
    <source>
        <dbReference type="ARBA" id="ARBA00000971"/>
    </source>
</evidence>
<dbReference type="InterPro" id="IPR001179">
    <property type="entry name" value="PPIase_FKBP_dom"/>
</dbReference>
<accession>A0A2G4YLQ4</accession>
<dbReference type="GO" id="GO:0006457">
    <property type="term" value="P:protein folding"/>
    <property type="evidence" value="ECO:0007669"/>
    <property type="project" value="InterPro"/>
</dbReference>
<keyword evidence="4" id="KW-0732">Signal</keyword>
<dbReference type="EMBL" id="PDEM01000033">
    <property type="protein sequence ID" value="PHZ83254.1"/>
    <property type="molecule type" value="Genomic_DNA"/>
</dbReference>
<evidence type="ECO:0000256" key="3">
    <source>
        <dbReference type="ARBA" id="ARBA00013194"/>
    </source>
</evidence>
<feature type="compositionally biased region" description="Basic and acidic residues" evidence="8">
    <location>
        <begin position="86"/>
        <end position="103"/>
    </location>
</feature>
<dbReference type="FunFam" id="3.10.50.40:FF:000047">
    <property type="entry name" value="Peptidylprolyl isomerase"/>
    <property type="match status" value="1"/>
</dbReference>
<keyword evidence="6 7" id="KW-0413">Isomerase</keyword>
<dbReference type="InParanoid" id="A0A2G4YLQ4"/>
<protein>
    <recommendedName>
        <fullName evidence="3 7">peptidylprolyl isomerase</fullName>
        <ecNumber evidence="3 7">5.2.1.8</ecNumber>
    </recommendedName>
</protein>
<evidence type="ECO:0000313" key="10">
    <source>
        <dbReference type="EMBL" id="PHZ83254.1"/>
    </source>
</evidence>
<dbReference type="EC" id="5.2.1.8" evidence="3 7"/>
<comment type="caution">
    <text evidence="10">The sequence shown here is derived from an EMBL/GenBank/DDBJ whole genome shotgun (WGS) entry which is preliminary data.</text>
</comment>
<dbReference type="GO" id="GO:0003755">
    <property type="term" value="F:peptidyl-prolyl cis-trans isomerase activity"/>
    <property type="evidence" value="ECO:0007669"/>
    <property type="project" value="UniProtKB-KW"/>
</dbReference>
<evidence type="ECO:0000256" key="2">
    <source>
        <dbReference type="ARBA" id="ARBA00006577"/>
    </source>
</evidence>
<feature type="domain" description="PPIase FKBP-type" evidence="9">
    <location>
        <begin position="143"/>
        <end position="229"/>
    </location>
</feature>
<organism evidence="10 11">
    <name type="scientific">Paremcibacter congregatus</name>
    <dbReference type="NCBI Taxonomy" id="2043170"/>
    <lineage>
        <taxon>Bacteria</taxon>
        <taxon>Pseudomonadati</taxon>
        <taxon>Pseudomonadota</taxon>
        <taxon>Alphaproteobacteria</taxon>
        <taxon>Emcibacterales</taxon>
        <taxon>Emcibacteraceae</taxon>
        <taxon>Paremcibacter</taxon>
    </lineage>
</organism>
<evidence type="ECO:0000256" key="5">
    <source>
        <dbReference type="ARBA" id="ARBA00023110"/>
    </source>
</evidence>
<name>A0A2G4YLQ4_9PROT</name>
<reference evidence="10 11" key="1">
    <citation type="submission" date="2017-10" db="EMBL/GenBank/DDBJ databases">
        <title>Frigbacter circumglobatus gen. nov. sp. nov., isolated from sediment cultured in situ.</title>
        <authorList>
            <person name="Zhao Z."/>
        </authorList>
    </citation>
    <scope>NUCLEOTIDE SEQUENCE [LARGE SCALE GENOMIC DNA]</scope>
    <source>
        <strain evidence="10 11">ZYL</strain>
    </source>
</reference>
<dbReference type="InterPro" id="IPR000774">
    <property type="entry name" value="PPIase_FKBP_N"/>
</dbReference>
<keyword evidence="5 7" id="KW-0697">Rotamase</keyword>
<evidence type="ECO:0000256" key="8">
    <source>
        <dbReference type="SAM" id="MobiDB-lite"/>
    </source>
</evidence>
<evidence type="ECO:0000256" key="7">
    <source>
        <dbReference type="PROSITE-ProRule" id="PRU00277"/>
    </source>
</evidence>
<proteinExistence type="inferred from homology"/>
<dbReference type="Pfam" id="PF00254">
    <property type="entry name" value="FKBP_C"/>
    <property type="match status" value="2"/>
</dbReference>
<dbReference type="OrthoDB" id="9812109at2"/>
<dbReference type="AlphaFoldDB" id="A0A2G4YLQ4"/>
<dbReference type="FunFam" id="3.10.50.40:FF:000045">
    <property type="entry name" value="Peptidyl-prolyl cis-trans isomerase"/>
    <property type="match status" value="1"/>
</dbReference>
<keyword evidence="11" id="KW-1185">Reference proteome</keyword>
<evidence type="ECO:0000259" key="9">
    <source>
        <dbReference type="PROSITE" id="PS50059"/>
    </source>
</evidence>
<dbReference type="PANTHER" id="PTHR43811:SF19">
    <property type="entry name" value="39 KDA FK506-BINDING NUCLEAR PROTEIN"/>
    <property type="match status" value="1"/>
</dbReference>
<dbReference type="Pfam" id="PF01346">
    <property type="entry name" value="FKBP_N"/>
    <property type="match status" value="1"/>
</dbReference>
<feature type="domain" description="PPIase FKBP-type" evidence="9">
    <location>
        <begin position="292"/>
        <end position="378"/>
    </location>
</feature>